<comment type="caution">
    <text evidence="3">The sequence shown here is derived from an EMBL/GenBank/DDBJ whole genome shotgun (WGS) entry which is preliminary data.</text>
</comment>
<dbReference type="PROSITE" id="PS51450">
    <property type="entry name" value="LRR"/>
    <property type="match status" value="1"/>
</dbReference>
<accession>A0AA86PAZ8</accession>
<dbReference type="PANTHER" id="PTHR46652">
    <property type="entry name" value="LEUCINE-RICH REPEAT AND IQ DOMAIN-CONTAINING PROTEIN 1-RELATED"/>
    <property type="match status" value="1"/>
</dbReference>
<dbReference type="Pfam" id="PF13855">
    <property type="entry name" value="LRR_8"/>
    <property type="match status" value="1"/>
</dbReference>
<organism evidence="3">
    <name type="scientific">Hexamita inflata</name>
    <dbReference type="NCBI Taxonomy" id="28002"/>
    <lineage>
        <taxon>Eukaryota</taxon>
        <taxon>Metamonada</taxon>
        <taxon>Diplomonadida</taxon>
        <taxon>Hexamitidae</taxon>
        <taxon>Hexamitinae</taxon>
        <taxon>Hexamita</taxon>
    </lineage>
</organism>
<dbReference type="PANTHER" id="PTHR46652:SF3">
    <property type="entry name" value="LEUCINE-RICH REPEAT-CONTAINING PROTEIN 9"/>
    <property type="match status" value="1"/>
</dbReference>
<evidence type="ECO:0000313" key="4">
    <source>
        <dbReference type="EMBL" id="CAL6113771.1"/>
    </source>
</evidence>
<dbReference type="SUPFAM" id="SSF52058">
    <property type="entry name" value="L domain-like"/>
    <property type="match status" value="1"/>
</dbReference>
<keyword evidence="1" id="KW-0433">Leucine-rich repeat</keyword>
<evidence type="ECO:0000256" key="2">
    <source>
        <dbReference type="ARBA" id="ARBA00022737"/>
    </source>
</evidence>
<keyword evidence="2" id="KW-0677">Repeat</keyword>
<dbReference type="InterPro" id="IPR032675">
    <property type="entry name" value="LRR_dom_sf"/>
</dbReference>
<protein>
    <submittedName>
        <fullName evidence="3">Leucine-rich repeat domain-containing protein</fullName>
    </submittedName>
    <submittedName>
        <fullName evidence="4">Leucine-rich_repeat domain-containing protein</fullName>
    </submittedName>
</protein>
<proteinExistence type="predicted"/>
<reference evidence="3" key="1">
    <citation type="submission" date="2023-06" db="EMBL/GenBank/DDBJ databases">
        <authorList>
            <person name="Kurt Z."/>
        </authorList>
    </citation>
    <scope>NUCLEOTIDE SEQUENCE</scope>
</reference>
<dbReference type="InterPro" id="IPR050836">
    <property type="entry name" value="SDS22/Internalin_LRR"/>
</dbReference>
<reference evidence="4 5" key="2">
    <citation type="submission" date="2024-07" db="EMBL/GenBank/DDBJ databases">
        <authorList>
            <person name="Akdeniz Z."/>
        </authorList>
    </citation>
    <scope>NUCLEOTIDE SEQUENCE [LARGE SCALE GENOMIC DNA]</scope>
</reference>
<dbReference type="Proteomes" id="UP001642409">
    <property type="component" value="Unassembled WGS sequence"/>
</dbReference>
<sequence length="394" mass="45908">MNSMKFDNQNNTSYTSQVKADEFLKLKYINKINNGCLIVDDDIHVQSLKFLDLLPEVIQLTVLNCKHISLAQAPQLITHLKICNCGISHLSGISQMKKLQQVQMTDNIPIFEDLFSNLPELKSLQLENNKFIVQTHNIKPIDQYFSKYKTKSQQIENYDLIMTNKYKSYVLSSGKMSKISDKDITSIKFVDELIRPLKNGRTQIKLIGCWNLNFVQTPIKVNDLNISYCRLQDINGIQQMDLVALNLSSNEIVDLEPLRGLENLKELSLACNMIIFIDALRDMVKLTEAHLDYNRIHDFTPIQHHKRFAEYTKVDQIVATNAEIYQALRLNIIHKQFESIYKNKILYRKTLLQFSKTKEQITQFSNSLYFNQIQSMNKITKLFQQFQASSMRYE</sequence>
<evidence type="ECO:0000256" key="1">
    <source>
        <dbReference type="ARBA" id="ARBA00022614"/>
    </source>
</evidence>
<dbReference type="EMBL" id="CATOUU010000603">
    <property type="protein sequence ID" value="CAI9935325.1"/>
    <property type="molecule type" value="Genomic_DNA"/>
</dbReference>
<dbReference type="AlphaFoldDB" id="A0AA86PAZ8"/>
<evidence type="ECO:0000313" key="3">
    <source>
        <dbReference type="EMBL" id="CAI9935325.1"/>
    </source>
</evidence>
<dbReference type="Gene3D" id="3.80.10.10">
    <property type="entry name" value="Ribonuclease Inhibitor"/>
    <property type="match status" value="2"/>
</dbReference>
<dbReference type="EMBL" id="CAXDID020000775">
    <property type="protein sequence ID" value="CAL6113771.1"/>
    <property type="molecule type" value="Genomic_DNA"/>
</dbReference>
<dbReference type="InterPro" id="IPR001611">
    <property type="entry name" value="Leu-rich_rpt"/>
</dbReference>
<keyword evidence="5" id="KW-1185">Reference proteome</keyword>
<evidence type="ECO:0000313" key="5">
    <source>
        <dbReference type="Proteomes" id="UP001642409"/>
    </source>
</evidence>
<name>A0AA86PAZ8_9EUKA</name>
<gene>
    <name evidence="3" type="ORF">HINF_LOCUS22970</name>
    <name evidence="4" type="ORF">HINF_LOCUS77665</name>
</gene>